<dbReference type="AlphaFoldDB" id="A0AA88HYU5"/>
<sequence>MILTAMLCLPKDKIDILCLSETRLNGVSKETTSPRLRQLVIFLSFDAYDGFGDRVFGFLIGPHAQKSLLPWNPVNPRIARIQIKEDYPIVLSLLEENKTAFKKYKNQLSKIIRNAKTKSYFDSFKEISKSPKKAWELINSCLNQSQRTSTPSEIKDAHGHIIERDLEIASYMNPHFASIGQSVPNKLQHNLSHGQCDYHTYLVKPSVKSMFLTPVTEEELANIGSDLDYVDDIDANAADPATAQEILNEIAHYSRLLGMKINKTATTVMDLNIQSDYQLLLLGQELEKVDC</sequence>
<organism evidence="1 2">
    <name type="scientific">Artemia franciscana</name>
    <name type="common">Brine shrimp</name>
    <name type="synonym">Artemia sanfranciscana</name>
    <dbReference type="NCBI Taxonomy" id="6661"/>
    <lineage>
        <taxon>Eukaryota</taxon>
        <taxon>Metazoa</taxon>
        <taxon>Ecdysozoa</taxon>
        <taxon>Arthropoda</taxon>
        <taxon>Crustacea</taxon>
        <taxon>Branchiopoda</taxon>
        <taxon>Anostraca</taxon>
        <taxon>Artemiidae</taxon>
        <taxon>Artemia</taxon>
    </lineage>
</organism>
<protein>
    <submittedName>
        <fullName evidence="1">Uncharacterized protein</fullName>
    </submittedName>
</protein>
<reference evidence="1" key="1">
    <citation type="submission" date="2023-07" db="EMBL/GenBank/DDBJ databases">
        <title>Chromosome-level genome assembly of Artemia franciscana.</title>
        <authorList>
            <person name="Jo E."/>
        </authorList>
    </citation>
    <scope>NUCLEOTIDE SEQUENCE</scope>
    <source>
        <tissue evidence="1">Whole body</tissue>
    </source>
</reference>
<keyword evidence="2" id="KW-1185">Reference proteome</keyword>
<evidence type="ECO:0000313" key="1">
    <source>
        <dbReference type="EMBL" id="KAK2712597.1"/>
    </source>
</evidence>
<dbReference type="Proteomes" id="UP001187531">
    <property type="component" value="Unassembled WGS sequence"/>
</dbReference>
<gene>
    <name evidence="1" type="ORF">QYM36_011324</name>
</gene>
<evidence type="ECO:0000313" key="2">
    <source>
        <dbReference type="Proteomes" id="UP001187531"/>
    </source>
</evidence>
<dbReference type="EMBL" id="JAVRJZ010000015">
    <property type="protein sequence ID" value="KAK2712597.1"/>
    <property type="molecule type" value="Genomic_DNA"/>
</dbReference>
<proteinExistence type="predicted"/>
<comment type="caution">
    <text evidence="1">The sequence shown here is derived from an EMBL/GenBank/DDBJ whole genome shotgun (WGS) entry which is preliminary data.</text>
</comment>
<name>A0AA88HYU5_ARTSF</name>
<accession>A0AA88HYU5</accession>